<dbReference type="RefSeq" id="WP_111228845.1">
    <property type="nucleotide sequence ID" value="NZ_NBIU01000001.1"/>
</dbReference>
<organism evidence="3 4">
    <name type="scientific">Helicobacter valdiviensis</name>
    <dbReference type="NCBI Taxonomy" id="1458358"/>
    <lineage>
        <taxon>Bacteria</taxon>
        <taxon>Pseudomonadati</taxon>
        <taxon>Campylobacterota</taxon>
        <taxon>Epsilonproteobacteria</taxon>
        <taxon>Campylobacterales</taxon>
        <taxon>Helicobacteraceae</taxon>
        <taxon>Helicobacter</taxon>
    </lineage>
</organism>
<dbReference type="EMBL" id="NBIU01000001">
    <property type="protein sequence ID" value="PZT49094.1"/>
    <property type="molecule type" value="Genomic_DNA"/>
</dbReference>
<dbReference type="AlphaFoldDB" id="A0A2W6MX45"/>
<name>A0A2W6MX45_9HELI</name>
<proteinExistence type="predicted"/>
<evidence type="ECO:0000313" key="3">
    <source>
        <dbReference type="EMBL" id="PZT49094.1"/>
    </source>
</evidence>
<feature type="transmembrane region" description="Helical" evidence="2">
    <location>
        <begin position="26"/>
        <end position="45"/>
    </location>
</feature>
<dbReference type="Proteomes" id="UP000249746">
    <property type="component" value="Unassembled WGS sequence"/>
</dbReference>
<accession>A0A2W6MX45</accession>
<evidence type="ECO:0000313" key="4">
    <source>
        <dbReference type="Proteomes" id="UP000249746"/>
    </source>
</evidence>
<keyword evidence="2" id="KW-0472">Membrane</keyword>
<evidence type="ECO:0000256" key="2">
    <source>
        <dbReference type="SAM" id="Phobius"/>
    </source>
</evidence>
<evidence type="ECO:0000256" key="1">
    <source>
        <dbReference type="SAM" id="MobiDB-lite"/>
    </source>
</evidence>
<gene>
    <name evidence="3" type="ORF">B6S12_00430</name>
</gene>
<comment type="caution">
    <text evidence="3">The sequence shown here is derived from an EMBL/GenBank/DDBJ whole genome shotgun (WGS) entry which is preliminary data.</text>
</comment>
<keyword evidence="2" id="KW-1133">Transmembrane helix</keyword>
<keyword evidence="4" id="KW-1185">Reference proteome</keyword>
<sequence length="95" mass="11235">MVVVLKVIVSLAIGMLWYKLTSNQEISIAFFVLMLVVLFIRPIAYQSPLEREEFKEKLRKSKERQINIELARKKEKQKLEQERKKRKAKEGEEGS</sequence>
<protein>
    <submittedName>
        <fullName evidence="3">Uncharacterized protein</fullName>
    </submittedName>
</protein>
<keyword evidence="2" id="KW-0812">Transmembrane</keyword>
<reference evidence="3 4" key="1">
    <citation type="submission" date="2017-03" db="EMBL/GenBank/DDBJ databases">
        <title>Genomic and clinical evidence uncovers the enterohepatic species Helicobacter valdiviensis as a potential human intestinal pathogen.</title>
        <authorList>
            <person name="Fresia P."/>
            <person name="Jara R."/>
            <person name="Sierra R."/>
            <person name="Ferres I."/>
            <person name="Greif G."/>
            <person name="Iraola G."/>
            <person name="Collado L."/>
        </authorList>
    </citation>
    <scope>NUCLEOTIDE SEQUENCE [LARGE SCALE GENOMIC DNA]</scope>
    <source>
        <strain evidence="3 4">WBE14</strain>
    </source>
</reference>
<dbReference type="OrthoDB" id="5329529at2"/>
<feature type="region of interest" description="Disordered" evidence="1">
    <location>
        <begin position="76"/>
        <end position="95"/>
    </location>
</feature>